<dbReference type="Pfam" id="PF02518">
    <property type="entry name" value="HATPase_c"/>
    <property type="match status" value="1"/>
</dbReference>
<comment type="catalytic activity">
    <reaction evidence="1">
        <text>ATP + protein L-histidine = ADP + protein N-phospho-L-histidine.</text>
        <dbReference type="EC" id="2.7.13.3"/>
    </reaction>
</comment>
<protein>
    <recommendedName>
        <fullName evidence="2">histidine kinase</fullName>
        <ecNumber evidence="2">2.7.13.3</ecNumber>
    </recommendedName>
</protein>
<dbReference type="InterPro" id="IPR036890">
    <property type="entry name" value="HATPase_C_sf"/>
</dbReference>
<evidence type="ECO:0000256" key="1">
    <source>
        <dbReference type="ARBA" id="ARBA00000085"/>
    </source>
</evidence>
<evidence type="ECO:0000256" key="2">
    <source>
        <dbReference type="ARBA" id="ARBA00012438"/>
    </source>
</evidence>
<dbReference type="InterPro" id="IPR036097">
    <property type="entry name" value="HisK_dim/P_sf"/>
</dbReference>
<proteinExistence type="predicted"/>
<gene>
    <name evidence="8" type="ORF">DXA53_13690</name>
</gene>
<dbReference type="PROSITE" id="PS50109">
    <property type="entry name" value="HIS_KIN"/>
    <property type="match status" value="1"/>
</dbReference>
<evidence type="ECO:0000256" key="6">
    <source>
        <dbReference type="SAM" id="Phobius"/>
    </source>
</evidence>
<dbReference type="SUPFAM" id="SSF47384">
    <property type="entry name" value="Homodimeric domain of signal transducing histidine kinase"/>
    <property type="match status" value="1"/>
</dbReference>
<keyword evidence="5 8" id="KW-0418">Kinase</keyword>
<dbReference type="AlphaFoldDB" id="A0A413I9L4"/>
<dbReference type="InterPro" id="IPR004358">
    <property type="entry name" value="Sig_transdc_His_kin-like_C"/>
</dbReference>
<sequence>MDKHLKLIILLAVCIILCNQLVHLYQLYKVEKIQYTHRQNELINGTIYEFNMKCPASENTLSFNAFTNKLIYIINHKKTSFQLNTKDDIRQISQQGQYDIRNPRLWTLKNFYSFLQAKQDSTQIKTLSLQLAIQDSTGQITDSYPAHLAILPLFPEYREPLGFISGDTLYATYDFPLLVFIRSAIGQIILTIIISALLIVCTINLWQTIRNEKKRGEYRELFIHNLVHDLKRPVANQIKTCYLLREVPPEESVLLLEQSQQQLNEMLQSINRMLLQSTDAHGLRLNIREIDLREMLEASAQPDRWNRQTDKQVDIQVDFRPENPVITGDDHFLFAVFQNFIDNAFKYSGKQVKIQITCTEPDTRHLQVRIKDNGFGISSKNLKHVFERYHRGDQQDNRKIKGHGQGLYYARTVILAHGGEIGIESEEGKGTTVIVTLARESHIKKKYK</sequence>
<dbReference type="GO" id="GO:0000155">
    <property type="term" value="F:phosphorelay sensor kinase activity"/>
    <property type="evidence" value="ECO:0007669"/>
    <property type="project" value="InterPro"/>
</dbReference>
<dbReference type="RefSeq" id="WP_118104420.1">
    <property type="nucleotide sequence ID" value="NZ_QSCO01000020.1"/>
</dbReference>
<keyword evidence="6" id="KW-1133">Transmembrane helix</keyword>
<dbReference type="InterPro" id="IPR005467">
    <property type="entry name" value="His_kinase_dom"/>
</dbReference>
<dbReference type="FunFam" id="3.30.565.10:FF:000006">
    <property type="entry name" value="Sensor histidine kinase WalK"/>
    <property type="match status" value="1"/>
</dbReference>
<evidence type="ECO:0000256" key="5">
    <source>
        <dbReference type="ARBA" id="ARBA00022777"/>
    </source>
</evidence>
<dbReference type="Proteomes" id="UP000284434">
    <property type="component" value="Unassembled WGS sequence"/>
</dbReference>
<accession>A0A413I9L4</accession>
<dbReference type="PRINTS" id="PR00344">
    <property type="entry name" value="BCTRLSENSOR"/>
</dbReference>
<dbReference type="PANTHER" id="PTHR43547">
    <property type="entry name" value="TWO-COMPONENT HISTIDINE KINASE"/>
    <property type="match status" value="1"/>
</dbReference>
<dbReference type="Gene3D" id="3.30.565.10">
    <property type="entry name" value="Histidine kinase-like ATPase, C-terminal domain"/>
    <property type="match status" value="1"/>
</dbReference>
<feature type="domain" description="Histidine kinase" evidence="7">
    <location>
        <begin position="225"/>
        <end position="441"/>
    </location>
</feature>
<dbReference type="SUPFAM" id="SSF55874">
    <property type="entry name" value="ATPase domain of HSP90 chaperone/DNA topoisomerase II/histidine kinase"/>
    <property type="match status" value="1"/>
</dbReference>
<dbReference type="EC" id="2.7.13.3" evidence="2"/>
<name>A0A413I9L4_9BACT</name>
<feature type="transmembrane region" description="Helical" evidence="6">
    <location>
        <begin position="184"/>
        <end position="206"/>
    </location>
</feature>
<dbReference type="PANTHER" id="PTHR43547:SF2">
    <property type="entry name" value="HYBRID SIGNAL TRANSDUCTION HISTIDINE KINASE C"/>
    <property type="match status" value="1"/>
</dbReference>
<dbReference type="CDD" id="cd00075">
    <property type="entry name" value="HATPase"/>
    <property type="match status" value="1"/>
</dbReference>
<dbReference type="SMART" id="SM00387">
    <property type="entry name" value="HATPase_c"/>
    <property type="match status" value="1"/>
</dbReference>
<evidence type="ECO:0000256" key="4">
    <source>
        <dbReference type="ARBA" id="ARBA00022679"/>
    </source>
</evidence>
<keyword evidence="6" id="KW-0812">Transmembrane</keyword>
<dbReference type="InterPro" id="IPR003594">
    <property type="entry name" value="HATPase_dom"/>
</dbReference>
<evidence type="ECO:0000256" key="3">
    <source>
        <dbReference type="ARBA" id="ARBA00022553"/>
    </source>
</evidence>
<evidence type="ECO:0000259" key="7">
    <source>
        <dbReference type="PROSITE" id="PS50109"/>
    </source>
</evidence>
<dbReference type="EMBL" id="QSCO01000020">
    <property type="protein sequence ID" value="RGY05011.1"/>
    <property type="molecule type" value="Genomic_DNA"/>
</dbReference>
<organism evidence="8 9">
    <name type="scientific">Odoribacter splanchnicus</name>
    <dbReference type="NCBI Taxonomy" id="28118"/>
    <lineage>
        <taxon>Bacteria</taxon>
        <taxon>Pseudomonadati</taxon>
        <taxon>Bacteroidota</taxon>
        <taxon>Bacteroidia</taxon>
        <taxon>Bacteroidales</taxon>
        <taxon>Odoribacteraceae</taxon>
        <taxon>Odoribacter</taxon>
    </lineage>
</organism>
<keyword evidence="6" id="KW-0472">Membrane</keyword>
<keyword evidence="3" id="KW-0597">Phosphoprotein</keyword>
<reference evidence="8 9" key="1">
    <citation type="submission" date="2018-08" db="EMBL/GenBank/DDBJ databases">
        <title>A genome reference for cultivated species of the human gut microbiota.</title>
        <authorList>
            <person name="Zou Y."/>
            <person name="Xue W."/>
            <person name="Luo G."/>
        </authorList>
    </citation>
    <scope>NUCLEOTIDE SEQUENCE [LARGE SCALE GENOMIC DNA]</scope>
    <source>
        <strain evidence="8 9">OF03-11</strain>
    </source>
</reference>
<keyword evidence="4" id="KW-0808">Transferase</keyword>
<comment type="caution">
    <text evidence="8">The sequence shown here is derived from an EMBL/GenBank/DDBJ whole genome shotgun (WGS) entry which is preliminary data.</text>
</comment>
<evidence type="ECO:0000313" key="9">
    <source>
        <dbReference type="Proteomes" id="UP000284434"/>
    </source>
</evidence>
<evidence type="ECO:0000313" key="8">
    <source>
        <dbReference type="EMBL" id="RGY05011.1"/>
    </source>
</evidence>